<dbReference type="PANTHER" id="PTHR31956">
    <property type="entry name" value="NON-SPECIFIC PHOSPHOLIPASE C4-RELATED"/>
    <property type="match status" value="1"/>
</dbReference>
<sequence length="605" mass="65561">MTTISPNLVEIAAAQSTAVSNQFTAPVVPGCAFDKYYQIWLENTDYDKAFEQEDMAWLRGQGITLTNYWSLTHPSEPNYVAAVGGDYFGINNDDFFRIPDNVFTIADLLDTKGISWGEYQEHQPYTGFQGMNFSRQSDFAPDYVRKHNPLVHYDSVVNVPERLGNLKNFTEFNKDFSNAQIPQWAFITPNMTNDAHDTDIEFAGKWTRGFLEPLLANKEFMDKNLIIVTFDENETYRLENKVLAVLLGGAVPKELQGTSDDTYYSHYSNLATVQANWQLPHLGRGDALANPFKFVADQLNISVVDYDTTGQFNNQSVVGYFNDERVPIPAPNASAIGVVGNTIYQKIADIWGGEVPKVATPSTCPTKIVEESAISFNNETESATPSNNAAESADVQSTSIEGQYVTISSNCSTSANATLQSVAVSTKSIATATVVDGEYVTVYVTDCPVTTVDSNGDITTRVVQSTVTETVCPKCTKIETKESSKESPKESPKATSVQTPKETPKGSPKAVETPKESPKTTSAPQTPKESPKAAETPKASPKENDSTVTINKTVTKTQSAATTMVPSKSAPAQAPKSETTPAQANGAAKAVVGAAAVIPALMALF</sequence>
<evidence type="ECO:0000256" key="1">
    <source>
        <dbReference type="ARBA" id="ARBA00000032"/>
    </source>
</evidence>
<evidence type="ECO:0000313" key="6">
    <source>
        <dbReference type="Proteomes" id="UP000001300"/>
    </source>
</evidence>
<dbReference type="FunFam" id="3.40.720.10:FF:000043">
    <property type="entry name" value="Acid phosphatase PHOa"/>
    <property type="match status" value="1"/>
</dbReference>
<feature type="compositionally biased region" description="Basic and acidic residues" evidence="4">
    <location>
        <begin position="479"/>
        <end position="492"/>
    </location>
</feature>
<keyword evidence="3" id="KW-0378">Hydrolase</keyword>
<reference evidence="5 6" key="1">
    <citation type="journal article" date="2004" name="Nature">
        <title>Genome evolution in yeasts.</title>
        <authorList>
            <consortium name="Genolevures"/>
            <person name="Dujon B."/>
            <person name="Sherman D."/>
            <person name="Fischer G."/>
            <person name="Durrens P."/>
            <person name="Casaregola S."/>
            <person name="Lafontaine I."/>
            <person name="de Montigny J."/>
            <person name="Marck C."/>
            <person name="Neuveglise C."/>
            <person name="Talla E."/>
            <person name="Goffard N."/>
            <person name="Frangeul L."/>
            <person name="Aigle M."/>
            <person name="Anthouard V."/>
            <person name="Babour A."/>
            <person name="Barbe V."/>
            <person name="Barnay S."/>
            <person name="Blanchin S."/>
            <person name="Beckerich J.M."/>
            <person name="Beyne E."/>
            <person name="Bleykasten C."/>
            <person name="Boisrame A."/>
            <person name="Boyer J."/>
            <person name="Cattolico L."/>
            <person name="Confanioleri F."/>
            <person name="de Daruvar A."/>
            <person name="Despons L."/>
            <person name="Fabre E."/>
            <person name="Fairhead C."/>
            <person name="Ferry-Dumazet H."/>
            <person name="Groppi A."/>
            <person name="Hantraye F."/>
            <person name="Hennequin C."/>
            <person name="Jauniaux N."/>
            <person name="Joyet P."/>
            <person name="Kachouri R."/>
            <person name="Kerrest A."/>
            <person name="Koszul R."/>
            <person name="Lemaire M."/>
            <person name="Lesur I."/>
            <person name="Ma L."/>
            <person name="Muller H."/>
            <person name="Nicaud J.M."/>
            <person name="Nikolski M."/>
            <person name="Oztas S."/>
            <person name="Ozier-Kalogeropoulos O."/>
            <person name="Pellenz S."/>
            <person name="Potier S."/>
            <person name="Richard G.F."/>
            <person name="Straub M.L."/>
            <person name="Suleau A."/>
            <person name="Swennene D."/>
            <person name="Tekaia F."/>
            <person name="Wesolowski-Louvel M."/>
            <person name="Westhof E."/>
            <person name="Wirth B."/>
            <person name="Zeniou-Meyer M."/>
            <person name="Zivanovic I."/>
            <person name="Bolotin-Fukuhara M."/>
            <person name="Thierry A."/>
            <person name="Bouchier C."/>
            <person name="Caudron B."/>
            <person name="Scarpelli C."/>
            <person name="Gaillardin C."/>
            <person name="Weissenbach J."/>
            <person name="Wincker P."/>
            <person name="Souciet J.L."/>
        </authorList>
    </citation>
    <scope>NUCLEOTIDE SEQUENCE [LARGE SCALE GENOMIC DNA]</scope>
    <source>
        <strain evidence="6">CLIB 122 / E 150</strain>
    </source>
</reference>
<feature type="compositionally biased region" description="Polar residues" evidence="4">
    <location>
        <begin position="546"/>
        <end position="566"/>
    </location>
</feature>
<dbReference type="Gene3D" id="3.40.720.10">
    <property type="entry name" value="Alkaline Phosphatase, subunit A"/>
    <property type="match status" value="1"/>
</dbReference>
<organism evidence="5 6">
    <name type="scientific">Yarrowia lipolytica (strain CLIB 122 / E 150)</name>
    <name type="common">Yeast</name>
    <name type="synonym">Candida lipolytica</name>
    <dbReference type="NCBI Taxonomy" id="284591"/>
    <lineage>
        <taxon>Eukaryota</taxon>
        <taxon>Fungi</taxon>
        <taxon>Dikarya</taxon>
        <taxon>Ascomycota</taxon>
        <taxon>Saccharomycotina</taxon>
        <taxon>Dipodascomycetes</taxon>
        <taxon>Dipodascales</taxon>
        <taxon>Dipodascales incertae sedis</taxon>
        <taxon>Yarrowia</taxon>
    </lineage>
</organism>
<protein>
    <recommendedName>
        <fullName evidence="2">acid phosphatase</fullName>
        <ecNumber evidence="2">3.1.3.2</ecNumber>
    </recommendedName>
</protein>
<dbReference type="OrthoDB" id="5135119at2759"/>
<dbReference type="EC" id="3.1.3.2" evidence="2"/>
<name>Q6CH46_YARLI</name>
<evidence type="ECO:0000256" key="4">
    <source>
        <dbReference type="SAM" id="MobiDB-lite"/>
    </source>
</evidence>
<feature type="region of interest" description="Disordered" evidence="4">
    <location>
        <begin position="479"/>
        <end position="581"/>
    </location>
</feature>
<dbReference type="STRING" id="284591.Q6CH46"/>
<dbReference type="InterPro" id="IPR017850">
    <property type="entry name" value="Alkaline_phosphatase_core_sf"/>
</dbReference>
<dbReference type="InterPro" id="IPR007312">
    <property type="entry name" value="Phosphoesterase"/>
</dbReference>
<evidence type="ECO:0000313" key="5">
    <source>
        <dbReference type="EMBL" id="CAG83945.1"/>
    </source>
</evidence>
<proteinExistence type="predicted"/>
<dbReference type="Proteomes" id="UP000001300">
    <property type="component" value="Chromosome A"/>
</dbReference>
<dbReference type="RefSeq" id="XP_500016.3">
    <property type="nucleotide sequence ID" value="XM_500016.3"/>
</dbReference>
<dbReference type="PANTHER" id="PTHR31956:SF8">
    <property type="entry name" value="ACID PHOSPHATASE PHOA (AFU_ORTHOLOGUE AFUA_1G03570)"/>
    <property type="match status" value="1"/>
</dbReference>
<evidence type="ECO:0000256" key="2">
    <source>
        <dbReference type="ARBA" id="ARBA00012646"/>
    </source>
</evidence>
<dbReference type="GO" id="GO:0003993">
    <property type="term" value="F:acid phosphatase activity"/>
    <property type="evidence" value="ECO:0007669"/>
    <property type="project" value="UniProtKB-EC"/>
</dbReference>
<dbReference type="InParanoid" id="Q6CH46"/>
<dbReference type="HOGENOM" id="CLU_451444_0_0_1"/>
<dbReference type="KEGG" id="yli:2906361"/>
<dbReference type="EMBL" id="CR382127">
    <property type="protein sequence ID" value="CAG83945.1"/>
    <property type="molecule type" value="Genomic_DNA"/>
</dbReference>
<accession>Q6CH46</accession>
<comment type="catalytic activity">
    <reaction evidence="1">
        <text>a phosphate monoester + H2O = an alcohol + phosphate</text>
        <dbReference type="Rhea" id="RHEA:15017"/>
        <dbReference type="ChEBI" id="CHEBI:15377"/>
        <dbReference type="ChEBI" id="CHEBI:30879"/>
        <dbReference type="ChEBI" id="CHEBI:43474"/>
        <dbReference type="ChEBI" id="CHEBI:67140"/>
        <dbReference type="EC" id="3.1.3.2"/>
    </reaction>
</comment>
<gene>
    <name evidence="5" type="ORF">YALI0_A12573g</name>
</gene>
<keyword evidence="6" id="KW-1185">Reference proteome</keyword>
<dbReference type="VEuPathDB" id="FungiDB:YALI0_A12573g"/>
<feature type="compositionally biased region" description="Polar residues" evidence="4">
    <location>
        <begin position="519"/>
        <end position="528"/>
    </location>
</feature>
<dbReference type="GO" id="GO:0009395">
    <property type="term" value="P:phospholipid catabolic process"/>
    <property type="evidence" value="ECO:0000318"/>
    <property type="project" value="GO_Central"/>
</dbReference>
<evidence type="ECO:0000256" key="3">
    <source>
        <dbReference type="ARBA" id="ARBA00022801"/>
    </source>
</evidence>
<dbReference type="Pfam" id="PF04185">
    <property type="entry name" value="Phosphoesterase"/>
    <property type="match status" value="1"/>
</dbReference>
<dbReference type="AlphaFoldDB" id="Q6CH46"/>